<keyword evidence="7" id="KW-1185">Reference proteome</keyword>
<dbReference type="InterPro" id="IPR037213">
    <property type="entry name" value="Run_dom_sf"/>
</dbReference>
<keyword evidence="1 4" id="KW-0175">Coiled coil</keyword>
<comment type="caution">
    <text evidence="6">The sequence shown here is derived from an EMBL/GenBank/DDBJ whole genome shotgun (WGS) entry which is preliminary data.</text>
</comment>
<dbReference type="FunFam" id="1.20.58.900:FF:000005">
    <property type="entry name" value="RUN domain-containing protein 3A isoform X1"/>
    <property type="match status" value="1"/>
</dbReference>
<dbReference type="InterPro" id="IPR047340">
    <property type="entry name" value="RUNDC3A_B"/>
</dbReference>
<feature type="domain" description="RUN" evidence="5">
    <location>
        <begin position="52"/>
        <end position="182"/>
    </location>
</feature>
<dbReference type="Proteomes" id="UP000516260">
    <property type="component" value="Chromosome 1"/>
</dbReference>
<dbReference type="GO" id="GO:0010753">
    <property type="term" value="P:positive regulation of cGMP-mediated signaling"/>
    <property type="evidence" value="ECO:0007669"/>
    <property type="project" value="TreeGrafter"/>
</dbReference>
<name>A0A4Z2CI11_9TELE</name>
<evidence type="ECO:0000313" key="6">
    <source>
        <dbReference type="EMBL" id="TNN03876.1"/>
    </source>
</evidence>
<organism evidence="6 7">
    <name type="scientific">Takifugu bimaculatus</name>
    <dbReference type="NCBI Taxonomy" id="433685"/>
    <lineage>
        <taxon>Eukaryota</taxon>
        <taxon>Metazoa</taxon>
        <taxon>Chordata</taxon>
        <taxon>Craniata</taxon>
        <taxon>Vertebrata</taxon>
        <taxon>Euteleostomi</taxon>
        <taxon>Actinopterygii</taxon>
        <taxon>Neopterygii</taxon>
        <taxon>Teleostei</taxon>
        <taxon>Neoteleostei</taxon>
        <taxon>Acanthomorphata</taxon>
        <taxon>Eupercaria</taxon>
        <taxon>Tetraodontiformes</taxon>
        <taxon>Tetradontoidea</taxon>
        <taxon>Tetraodontidae</taxon>
        <taxon>Takifugu</taxon>
    </lineage>
</organism>
<gene>
    <name evidence="6" type="ORF">fugu_000905</name>
</gene>
<dbReference type="PANTHER" id="PTHR46251">
    <property type="entry name" value="RUN DOMAIN-CONTAINING 3 PROTEIN RUNDC3"/>
    <property type="match status" value="1"/>
</dbReference>
<dbReference type="AlphaFoldDB" id="A0A4Z2CI11"/>
<evidence type="ECO:0000256" key="1">
    <source>
        <dbReference type="ARBA" id="ARBA00023054"/>
    </source>
</evidence>
<evidence type="ECO:0000313" key="7">
    <source>
        <dbReference type="Proteomes" id="UP000516260"/>
    </source>
</evidence>
<dbReference type="SMART" id="SM00593">
    <property type="entry name" value="RUN"/>
    <property type="match status" value="1"/>
</dbReference>
<dbReference type="EMBL" id="SWLE01000001">
    <property type="protein sequence ID" value="TNN03876.1"/>
    <property type="molecule type" value="Genomic_DNA"/>
</dbReference>
<dbReference type="SUPFAM" id="SSF140741">
    <property type="entry name" value="RUN domain-like"/>
    <property type="match status" value="1"/>
</dbReference>
<protein>
    <recommendedName>
        <fullName evidence="3">RUN domain-containing protein 3A</fullName>
    </recommendedName>
</protein>
<evidence type="ECO:0000256" key="4">
    <source>
        <dbReference type="SAM" id="Coils"/>
    </source>
</evidence>
<evidence type="ECO:0000256" key="3">
    <source>
        <dbReference type="ARBA" id="ARBA00034858"/>
    </source>
</evidence>
<dbReference type="PROSITE" id="PS50826">
    <property type="entry name" value="RUN"/>
    <property type="match status" value="1"/>
</dbReference>
<evidence type="ECO:0000259" key="5">
    <source>
        <dbReference type="PROSITE" id="PS50826"/>
    </source>
</evidence>
<sequence>MVSGCVQAAMAMGDVSKKASARNVAVERKNLITVCRFSVKTLLEKYTAEPIDDSSDEFINFAAILEHILSHRFKGSGSWFDGQRSFWDYIRVACPKVPNSCISSIECMENISTSRAKGRAWIRVALMEKRLSEYIATALRDSRTTRRFYVEGAILLREEATVLTGMLIGLGAIDFSFCLKGEQLDGKSSAVIDYTPYLKFTQSYDYLSDDDDRRSIDSSTSDDSIPEHPYVPLVTSEESWSTKCRKMEQRFKIVNAQKGYLEELVRLRESQLKNAELENKKLKARLEELQSRNLHEKKELEAVVLELQEQLTSLIPCDPNHLSKNLSIPLINQWPTLEPYNNEVKLFRRRSFPSTELLSVEISLDSDSQRIEGTQNGGAWCTEKDYTPSMMGLCGSLASIPSCKSLASLKSSECLVNISTENSPALSPS</sequence>
<dbReference type="InterPro" id="IPR004012">
    <property type="entry name" value="Run_dom"/>
</dbReference>
<dbReference type="Gene3D" id="1.20.58.900">
    <property type="match status" value="1"/>
</dbReference>
<reference evidence="6 7" key="1">
    <citation type="submission" date="2019-04" db="EMBL/GenBank/DDBJ databases">
        <title>The sequence and de novo assembly of Takifugu bimaculatus genome using PacBio and Hi-C technologies.</title>
        <authorList>
            <person name="Xu P."/>
            <person name="Liu B."/>
            <person name="Zhou Z."/>
        </authorList>
    </citation>
    <scope>NUCLEOTIDE SEQUENCE [LARGE SCALE GENOMIC DNA]</scope>
    <source>
        <strain evidence="6">TB-2018</strain>
        <tissue evidence="6">Muscle</tissue>
    </source>
</reference>
<feature type="coiled-coil region" evidence="4">
    <location>
        <begin position="265"/>
        <end position="306"/>
    </location>
</feature>
<dbReference type="PANTHER" id="PTHR46251:SF5">
    <property type="entry name" value="RUN DOMAIN-CONTAINING PROTEIN 3A"/>
    <property type="match status" value="1"/>
</dbReference>
<accession>A0A4Z2CI11</accession>
<dbReference type="Pfam" id="PF02759">
    <property type="entry name" value="RUN"/>
    <property type="match status" value="1"/>
</dbReference>
<proteinExistence type="inferred from homology"/>
<evidence type="ECO:0000256" key="2">
    <source>
        <dbReference type="ARBA" id="ARBA00034727"/>
    </source>
</evidence>
<comment type="similarity">
    <text evidence="2">Belongs to the RUNDC3 family.</text>
</comment>